<dbReference type="PANTHER" id="PTHR42849">
    <property type="entry name" value="N-ACETYLNEURAMINATE LYASE"/>
    <property type="match status" value="1"/>
</dbReference>
<dbReference type="GO" id="GO:0005829">
    <property type="term" value="C:cytosol"/>
    <property type="evidence" value="ECO:0007669"/>
    <property type="project" value="TreeGrafter"/>
</dbReference>
<gene>
    <name evidence="2" type="ORF">BN580_01804</name>
</gene>
<evidence type="ECO:0000313" key="2">
    <source>
        <dbReference type="EMBL" id="CDC75299.1"/>
    </source>
</evidence>
<reference evidence="2" key="1">
    <citation type="submission" date="2012-11" db="EMBL/GenBank/DDBJ databases">
        <title>Dependencies among metagenomic species, viruses, plasmids and units of genetic variation.</title>
        <authorList>
            <person name="Nielsen H.B."/>
            <person name="Almeida M."/>
            <person name="Juncker A.S."/>
            <person name="Rasmussen S."/>
            <person name="Li J."/>
            <person name="Sunagawa S."/>
            <person name="Plichta D."/>
            <person name="Gautier L."/>
            <person name="Le Chatelier E."/>
            <person name="Peletier E."/>
            <person name="Bonde I."/>
            <person name="Nielsen T."/>
            <person name="Manichanh C."/>
            <person name="Arumugam M."/>
            <person name="Batto J."/>
            <person name="Santos M.B.Q.D."/>
            <person name="Blom N."/>
            <person name="Borruel N."/>
            <person name="Burgdorf K.S."/>
            <person name="Boumezbeur F."/>
            <person name="Casellas F."/>
            <person name="Dore J."/>
            <person name="Guarner F."/>
            <person name="Hansen T."/>
            <person name="Hildebrand F."/>
            <person name="Kaas R.S."/>
            <person name="Kennedy S."/>
            <person name="Kristiansen K."/>
            <person name="Kultima J.R."/>
            <person name="Leonard P."/>
            <person name="Levenez F."/>
            <person name="Lund O."/>
            <person name="Moumen B."/>
            <person name="Le Paslier D."/>
            <person name="Pons N."/>
            <person name="Pedersen O."/>
            <person name="Prifti E."/>
            <person name="Qin J."/>
            <person name="Raes J."/>
            <person name="Tap J."/>
            <person name="Tims S."/>
            <person name="Ussery D.W."/>
            <person name="Yamada T."/>
            <person name="MetaHit consortium"/>
            <person name="Renault P."/>
            <person name="Sicheritz-Ponten T."/>
            <person name="Bork P."/>
            <person name="Wang J."/>
            <person name="Brunak S."/>
            <person name="Ehrlich S.D."/>
        </authorList>
    </citation>
    <scope>NUCLEOTIDE SEQUENCE [LARGE SCALE GENOMIC DNA]</scope>
</reference>
<dbReference type="Proteomes" id="UP000017938">
    <property type="component" value="Unassembled WGS sequence"/>
</dbReference>
<dbReference type="SUPFAM" id="SSF51569">
    <property type="entry name" value="Aldolase"/>
    <property type="match status" value="1"/>
</dbReference>
<name>R6TZL1_9BACT</name>
<proteinExistence type="predicted"/>
<comment type="caution">
    <text evidence="2">The sequence shown here is derived from an EMBL/GenBank/DDBJ whole genome shotgun (WGS) entry which is preliminary data.</text>
</comment>
<dbReference type="PANTHER" id="PTHR42849:SF1">
    <property type="entry name" value="N-ACETYLNEURAMINATE LYASE"/>
    <property type="match status" value="1"/>
</dbReference>
<protein>
    <recommendedName>
        <fullName evidence="4">N-acetylneuraminate lyase</fullName>
    </recommendedName>
</protein>
<dbReference type="Pfam" id="PF00701">
    <property type="entry name" value="DHDPS"/>
    <property type="match status" value="1"/>
</dbReference>
<accession>R6TZL1</accession>
<organism evidence="2 3">
    <name type="scientific">Candidatus Colimorpha enterica</name>
    <dbReference type="NCBI Taxonomy" id="3083063"/>
    <lineage>
        <taxon>Bacteria</taxon>
        <taxon>Pseudomonadati</taxon>
        <taxon>Bacteroidota</taxon>
        <taxon>Bacteroidia</taxon>
        <taxon>Bacteroidales</taxon>
        <taxon>Candidatus Colimorpha</taxon>
    </lineage>
</organism>
<dbReference type="AlphaFoldDB" id="R6TZL1"/>
<evidence type="ECO:0000313" key="3">
    <source>
        <dbReference type="Proteomes" id="UP000017938"/>
    </source>
</evidence>
<evidence type="ECO:0000256" key="1">
    <source>
        <dbReference type="ARBA" id="ARBA00023239"/>
    </source>
</evidence>
<evidence type="ECO:0008006" key="4">
    <source>
        <dbReference type="Google" id="ProtNLM"/>
    </source>
</evidence>
<dbReference type="Gene3D" id="3.20.20.70">
    <property type="entry name" value="Aldolase class I"/>
    <property type="match status" value="1"/>
</dbReference>
<dbReference type="STRING" id="1263015.BN580_01804"/>
<dbReference type="GO" id="GO:0008747">
    <property type="term" value="F:N-acetylneuraminate lyase activity"/>
    <property type="evidence" value="ECO:0007669"/>
    <property type="project" value="TreeGrafter"/>
</dbReference>
<dbReference type="EMBL" id="CBFW010000289">
    <property type="protein sequence ID" value="CDC75299.1"/>
    <property type="molecule type" value="Genomic_DNA"/>
</dbReference>
<dbReference type="InterPro" id="IPR002220">
    <property type="entry name" value="DapA-like"/>
</dbReference>
<sequence length="121" mass="13217">MRIRDLTHGEMNIINGPDETLLQGLAAGADGGIGTTYNLMTPLYKRIYSLFGEGRMSEALELQTVADRVVALIAAHGTIPCTKALLECGGIEVGDAGFPFRVMSSEEKSAVYEKFRRIYVF</sequence>
<dbReference type="GO" id="GO:0019262">
    <property type="term" value="P:N-acetylneuraminate catabolic process"/>
    <property type="evidence" value="ECO:0007669"/>
    <property type="project" value="TreeGrafter"/>
</dbReference>
<dbReference type="InterPro" id="IPR013785">
    <property type="entry name" value="Aldolase_TIM"/>
</dbReference>
<keyword evidence="1" id="KW-0456">Lyase</keyword>